<protein>
    <recommendedName>
        <fullName evidence="1">Ubiquitin-like domain-containing protein</fullName>
    </recommendedName>
</protein>
<dbReference type="RefSeq" id="XP_018128056.1">
    <property type="nucleotide sequence ID" value="XM_018277161.2"/>
</dbReference>
<accession>A0A1B8GET7</accession>
<dbReference type="SUPFAM" id="SSF54236">
    <property type="entry name" value="Ubiquitin-like"/>
    <property type="match status" value="1"/>
</dbReference>
<proteinExistence type="predicted"/>
<reference evidence="2 3" key="1">
    <citation type="submission" date="2016-03" db="EMBL/GenBank/DDBJ databases">
        <title>Comparative genomics of Pseudogymnoascus destructans, the fungus causing white-nose syndrome of bats.</title>
        <authorList>
            <person name="Palmer J.M."/>
            <person name="Drees K.P."/>
            <person name="Foster J.T."/>
            <person name="Lindner D.L."/>
        </authorList>
    </citation>
    <scope>NUCLEOTIDE SEQUENCE [LARGE SCALE GENOMIC DNA]</scope>
    <source>
        <strain evidence="2 3">UAMH 10579</strain>
    </source>
</reference>
<dbReference type="AlphaFoldDB" id="A0A1B8GET7"/>
<keyword evidence="3" id="KW-1185">Reference proteome</keyword>
<dbReference type="Proteomes" id="UP000091956">
    <property type="component" value="Unassembled WGS sequence"/>
</dbReference>
<name>A0A1B8GET7_9PEZI</name>
<evidence type="ECO:0000313" key="2">
    <source>
        <dbReference type="EMBL" id="OBT94323.1"/>
    </source>
</evidence>
<dbReference type="Gene3D" id="1.10.286.70">
    <property type="entry name" value="Get5 dimerization domain"/>
    <property type="match status" value="1"/>
</dbReference>
<gene>
    <name evidence="2" type="ORF">VE01_07728</name>
</gene>
<dbReference type="PROSITE" id="PS50053">
    <property type="entry name" value="UBIQUITIN_2"/>
    <property type="match status" value="1"/>
</dbReference>
<dbReference type="Gene3D" id="3.10.20.90">
    <property type="entry name" value="Phosphatidylinositol 3-kinase Catalytic Subunit, Chain A, domain 1"/>
    <property type="match status" value="1"/>
</dbReference>
<reference evidence="3" key="2">
    <citation type="journal article" date="2018" name="Nat. Commun.">
        <title>Extreme sensitivity to ultraviolet light in the fungal pathogen causing white-nose syndrome of bats.</title>
        <authorList>
            <person name="Palmer J.M."/>
            <person name="Drees K.P."/>
            <person name="Foster J.T."/>
            <person name="Lindner D.L."/>
        </authorList>
    </citation>
    <scope>NUCLEOTIDE SEQUENCE [LARGE SCALE GENOMIC DNA]</scope>
    <source>
        <strain evidence="3">UAMH 10579</strain>
    </source>
</reference>
<dbReference type="STRING" id="342668.A0A1B8GET7"/>
<dbReference type="InterPro" id="IPR024737">
    <property type="entry name" value="Get5_N"/>
</dbReference>
<dbReference type="OrthoDB" id="5366541at2759"/>
<feature type="domain" description="Ubiquitin-like" evidence="1">
    <location>
        <begin position="61"/>
        <end position="139"/>
    </location>
</feature>
<evidence type="ECO:0000259" key="1">
    <source>
        <dbReference type="PROSITE" id="PS50053"/>
    </source>
</evidence>
<dbReference type="InterPro" id="IPR049256">
    <property type="entry name" value="Get5_C"/>
</dbReference>
<dbReference type="EMBL" id="KV460244">
    <property type="protein sequence ID" value="OBT94323.1"/>
    <property type="molecule type" value="Genomic_DNA"/>
</dbReference>
<dbReference type="InterPro" id="IPR000626">
    <property type="entry name" value="Ubiquitin-like_dom"/>
</dbReference>
<dbReference type="CDD" id="cd17039">
    <property type="entry name" value="Ubl_ubiquitin_like"/>
    <property type="match status" value="1"/>
</dbReference>
<dbReference type="GeneID" id="28841114"/>
<organism evidence="2 3">
    <name type="scientific">Pseudogymnoascus verrucosus</name>
    <dbReference type="NCBI Taxonomy" id="342668"/>
    <lineage>
        <taxon>Eukaryota</taxon>
        <taxon>Fungi</taxon>
        <taxon>Dikarya</taxon>
        <taxon>Ascomycota</taxon>
        <taxon>Pezizomycotina</taxon>
        <taxon>Leotiomycetes</taxon>
        <taxon>Thelebolales</taxon>
        <taxon>Thelebolaceae</taxon>
        <taxon>Pseudogymnoascus</taxon>
    </lineage>
</organism>
<evidence type="ECO:0000313" key="3">
    <source>
        <dbReference type="Proteomes" id="UP000091956"/>
    </source>
</evidence>
<dbReference type="Pfam" id="PF12754">
    <property type="entry name" value="Get5_N"/>
    <property type="match status" value="1"/>
</dbReference>
<dbReference type="InterPro" id="IPR029071">
    <property type="entry name" value="Ubiquitin-like_domsf"/>
</dbReference>
<dbReference type="Pfam" id="PF17183">
    <property type="entry name" value="Get5_C"/>
    <property type="match status" value="1"/>
</dbReference>
<sequence length="209" mass="22556">MSELSFAESFLTTLSNRPSKISPTHAEDPKSYPPRGAYILPKLPKTLPKRRKLAPGTQRTLTITLRSARNPPIEVALKQQSPLLSVLDLKAEVSAQANIPVDKIKILHRRKPVGDAKVVEELVGEEDTEIEFGIMVIGGAASVGTGTRGKSEEQLPSAAVGESGREVFGTEAFWADLRGFLAQRVKDAGEGERAAALFREAWEARGGAS</sequence>